<evidence type="ECO:0000313" key="2">
    <source>
        <dbReference type="Proteomes" id="UP000515146"/>
    </source>
</evidence>
<dbReference type="RefSeq" id="XP_027193572.1">
    <property type="nucleotide sequence ID" value="XM_027337771.1"/>
</dbReference>
<dbReference type="GO" id="GO:0005737">
    <property type="term" value="C:cytoplasm"/>
    <property type="evidence" value="ECO:0007669"/>
    <property type="project" value="UniProtKB-ARBA"/>
</dbReference>
<dbReference type="Proteomes" id="UP000515146">
    <property type="component" value="Unplaced"/>
</dbReference>
<feature type="domain" description="Tudor" evidence="1">
    <location>
        <begin position="21"/>
        <end position="145"/>
    </location>
</feature>
<accession>A0A6P6XJJ4</accession>
<dbReference type="SUPFAM" id="SSF63748">
    <property type="entry name" value="Tudor/PWWP/MBT"/>
    <property type="match status" value="2"/>
</dbReference>
<dbReference type="PANTHER" id="PTHR16442">
    <property type="entry name" value="RING FINGER PROTEIN 17"/>
    <property type="match status" value="1"/>
</dbReference>
<dbReference type="OrthoDB" id="10333156at2759"/>
<dbReference type="AlphaFoldDB" id="A0A6P6XJJ4"/>
<dbReference type="CTD" id="42236"/>
<evidence type="ECO:0000313" key="3">
    <source>
        <dbReference type="RefSeq" id="XP_027193572.1"/>
    </source>
</evidence>
<dbReference type="OMA" id="CEEMADY"/>
<dbReference type="InterPro" id="IPR035437">
    <property type="entry name" value="SNase_OB-fold_sf"/>
</dbReference>
<dbReference type="Gene3D" id="2.40.50.90">
    <property type="match status" value="1"/>
</dbReference>
<organism evidence="2 3">
    <name type="scientific">Dermatophagoides pteronyssinus</name>
    <name type="common">European house dust mite</name>
    <dbReference type="NCBI Taxonomy" id="6956"/>
    <lineage>
        <taxon>Eukaryota</taxon>
        <taxon>Metazoa</taxon>
        <taxon>Ecdysozoa</taxon>
        <taxon>Arthropoda</taxon>
        <taxon>Chelicerata</taxon>
        <taxon>Arachnida</taxon>
        <taxon>Acari</taxon>
        <taxon>Acariformes</taxon>
        <taxon>Sarcoptiformes</taxon>
        <taxon>Astigmata</taxon>
        <taxon>Psoroptidia</taxon>
        <taxon>Analgoidea</taxon>
        <taxon>Pyroglyphidae</taxon>
        <taxon>Dermatophagoidinae</taxon>
        <taxon>Dermatophagoides</taxon>
    </lineage>
</organism>
<dbReference type="KEGG" id="dpte:113788302"/>
<keyword evidence="2" id="KW-1185">Reference proteome</keyword>
<sequence>MLSDLDLSCLLQETIPDTSNPNEKIPCIITKYLNYNEIFVQFKKYRDSLAKLSSDMHAYYCDKSWDEIVFIEKTSKAQWKNLFIYHDHHNDMYLRTKIIEKFADRKYHVLLLDLGYEYIADKDDLILSDNPDFLKLPIQGFKFGLEFDEASYKKIGNHPDKSKFNLAVQKIVLSSTDCWIAFSKDNARQKVDIYCKNNDEIIDIVNFIEQQMVSEANMVVTTSKHPNAPVELSNNHSQKDVDISEPIISSSSMMIAHPLLSESFAQFIMKVKMVTSPSDFYLKFIADPDYQKFKLKLKSFMTSDSIKKIDNPKIGHVYGAIADHHRNKYIRVYILSFNDVANEYNCFEMDKGMETFYKSSQLYEIPEELITFPARSVRASLYGIAPKNDEIETTMELQQLICEQKAEVLTMEFDHDKNHLMCSLIVDDVNVGDYLIENGFANIIE</sequence>
<proteinExistence type="predicted"/>
<reference evidence="3" key="1">
    <citation type="submission" date="2025-08" db="UniProtKB">
        <authorList>
            <consortium name="RefSeq"/>
        </authorList>
    </citation>
    <scope>IDENTIFICATION</scope>
    <source>
        <strain evidence="3">Airmid</strain>
    </source>
</reference>
<feature type="domain" description="Tudor" evidence="1">
    <location>
        <begin position="271"/>
        <end position="383"/>
    </location>
</feature>
<name>A0A6P6XJJ4_DERPT</name>
<evidence type="ECO:0000259" key="1">
    <source>
        <dbReference type="Pfam" id="PF00567"/>
    </source>
</evidence>
<gene>
    <name evidence="3" type="primary">LOC113788302</name>
</gene>
<protein>
    <submittedName>
        <fullName evidence="3">Uncharacterized protein LOC113788302</fullName>
    </submittedName>
</protein>
<dbReference type="Gene3D" id="2.30.30.140">
    <property type="match status" value="2"/>
</dbReference>
<dbReference type="Pfam" id="PF00567">
    <property type="entry name" value="TUDOR"/>
    <property type="match status" value="2"/>
</dbReference>
<dbReference type="PANTHER" id="PTHR16442:SF1">
    <property type="entry name" value="RING FINGER PROTEIN 17"/>
    <property type="match status" value="1"/>
</dbReference>
<dbReference type="InParanoid" id="A0A6P6XJJ4"/>
<dbReference type="InterPro" id="IPR002999">
    <property type="entry name" value="Tudor"/>
</dbReference>